<evidence type="ECO:0000313" key="2">
    <source>
        <dbReference type="WBParaSite" id="PEQ_0001386501-mRNA-1"/>
    </source>
</evidence>
<organism evidence="1 2">
    <name type="scientific">Parascaris equorum</name>
    <name type="common">Equine roundworm</name>
    <dbReference type="NCBI Taxonomy" id="6256"/>
    <lineage>
        <taxon>Eukaryota</taxon>
        <taxon>Metazoa</taxon>
        <taxon>Ecdysozoa</taxon>
        <taxon>Nematoda</taxon>
        <taxon>Chromadorea</taxon>
        <taxon>Rhabditida</taxon>
        <taxon>Spirurina</taxon>
        <taxon>Ascaridomorpha</taxon>
        <taxon>Ascaridoidea</taxon>
        <taxon>Ascarididae</taxon>
        <taxon>Parascaris</taxon>
    </lineage>
</organism>
<sequence>MLPSSRMVFNRSCCVCRMCAKNSFSNLVINAGSNLSKCPLTPAYITAT</sequence>
<accession>A0A914S4Z3</accession>
<dbReference type="WBParaSite" id="PEQ_0001386501-mRNA-1">
    <property type="protein sequence ID" value="PEQ_0001386501-mRNA-1"/>
    <property type="gene ID" value="PEQ_0001386501"/>
</dbReference>
<reference evidence="2" key="1">
    <citation type="submission" date="2022-11" db="UniProtKB">
        <authorList>
            <consortium name="WormBaseParasite"/>
        </authorList>
    </citation>
    <scope>IDENTIFICATION</scope>
</reference>
<name>A0A914S4Z3_PAREQ</name>
<keyword evidence="1" id="KW-1185">Reference proteome</keyword>
<dbReference type="AlphaFoldDB" id="A0A914S4Z3"/>
<evidence type="ECO:0000313" key="1">
    <source>
        <dbReference type="Proteomes" id="UP000887564"/>
    </source>
</evidence>
<dbReference type="Proteomes" id="UP000887564">
    <property type="component" value="Unplaced"/>
</dbReference>
<protein>
    <submittedName>
        <fullName evidence="2">Uncharacterized protein</fullName>
    </submittedName>
</protein>
<proteinExistence type="predicted"/>